<dbReference type="EMBL" id="BART01035855">
    <property type="protein sequence ID" value="GAH05895.1"/>
    <property type="molecule type" value="Genomic_DNA"/>
</dbReference>
<dbReference type="AlphaFoldDB" id="X1DC54"/>
<accession>X1DC54</accession>
<name>X1DC54_9ZZZZ</name>
<dbReference type="SUPFAM" id="SSF53613">
    <property type="entry name" value="Ribokinase-like"/>
    <property type="match status" value="1"/>
</dbReference>
<proteinExistence type="predicted"/>
<gene>
    <name evidence="1" type="ORF">S01H4_60706</name>
</gene>
<sequence length="107" mass="12474">MFSSECNYFSQFPYLPYKSHRYKGKLDGDLLYIQKHLLPETIKAAKKAFKVGIPVVYDLDDIRKDWNSKPYDKMLRYVTAVTTDTEPKAEELRKHTDKPVYVVPAGI</sequence>
<organism evidence="1">
    <name type="scientific">marine sediment metagenome</name>
    <dbReference type="NCBI Taxonomy" id="412755"/>
    <lineage>
        <taxon>unclassified sequences</taxon>
        <taxon>metagenomes</taxon>
        <taxon>ecological metagenomes</taxon>
    </lineage>
</organism>
<evidence type="ECO:0000313" key="1">
    <source>
        <dbReference type="EMBL" id="GAH05895.1"/>
    </source>
</evidence>
<comment type="caution">
    <text evidence="1">The sequence shown here is derived from an EMBL/GenBank/DDBJ whole genome shotgun (WGS) entry which is preliminary data.</text>
</comment>
<feature type="non-terminal residue" evidence="1">
    <location>
        <position position="107"/>
    </location>
</feature>
<reference evidence="1" key="1">
    <citation type="journal article" date="2014" name="Front. Microbiol.">
        <title>High frequency of phylogenetically diverse reductive dehalogenase-homologous genes in deep subseafloor sedimentary metagenomes.</title>
        <authorList>
            <person name="Kawai M."/>
            <person name="Futagami T."/>
            <person name="Toyoda A."/>
            <person name="Takaki Y."/>
            <person name="Nishi S."/>
            <person name="Hori S."/>
            <person name="Arai W."/>
            <person name="Tsubouchi T."/>
            <person name="Morono Y."/>
            <person name="Uchiyama I."/>
            <person name="Ito T."/>
            <person name="Fujiyama A."/>
            <person name="Inagaki F."/>
            <person name="Takami H."/>
        </authorList>
    </citation>
    <scope>NUCLEOTIDE SEQUENCE</scope>
    <source>
        <strain evidence="1">Expedition CK06-06</strain>
    </source>
</reference>
<protein>
    <submittedName>
        <fullName evidence="1">Uncharacterized protein</fullName>
    </submittedName>
</protein>
<dbReference type="InterPro" id="IPR029056">
    <property type="entry name" value="Ribokinase-like"/>
</dbReference>